<dbReference type="AlphaFoldDB" id="A0AAV2MDM4"/>
<name>A0AAV2MDM4_KNICA</name>
<protein>
    <submittedName>
        <fullName evidence="2">Uncharacterized protein</fullName>
    </submittedName>
</protein>
<dbReference type="Proteomes" id="UP001497482">
    <property type="component" value="Chromosome 7"/>
</dbReference>
<dbReference type="EMBL" id="OZ035829">
    <property type="protein sequence ID" value="CAL1611459.1"/>
    <property type="molecule type" value="Genomic_DNA"/>
</dbReference>
<keyword evidence="3" id="KW-1185">Reference proteome</keyword>
<sequence>MQMQRRDDGPMLVTARLLQPRLPKRRARWSAFRGSCGGGCWSVEEDEEEVGRTAELGSADGHNTTTSRPFLIRTHAPCNKPRAELQQRTAPKRGARGGGAKEGGTRGRRAEHKAEEDEPEDEKPKEEEPEEGAEKGEPDEVLDKQEPEPCEEQEEEVPES</sequence>
<feature type="region of interest" description="Disordered" evidence="1">
    <location>
        <begin position="46"/>
        <end position="160"/>
    </location>
</feature>
<evidence type="ECO:0000256" key="1">
    <source>
        <dbReference type="SAM" id="MobiDB-lite"/>
    </source>
</evidence>
<feature type="compositionally biased region" description="Basic and acidic residues" evidence="1">
    <location>
        <begin position="122"/>
        <end position="147"/>
    </location>
</feature>
<accession>A0AAV2MDM4</accession>
<gene>
    <name evidence="2" type="ORF">KC01_LOCUS37872</name>
</gene>
<feature type="compositionally biased region" description="Acidic residues" evidence="1">
    <location>
        <begin position="148"/>
        <end position="160"/>
    </location>
</feature>
<proteinExistence type="predicted"/>
<evidence type="ECO:0000313" key="2">
    <source>
        <dbReference type="EMBL" id="CAL1611459.1"/>
    </source>
</evidence>
<organism evidence="2 3">
    <name type="scientific">Knipowitschia caucasica</name>
    <name type="common">Caucasian dwarf goby</name>
    <name type="synonym">Pomatoschistus caucasicus</name>
    <dbReference type="NCBI Taxonomy" id="637954"/>
    <lineage>
        <taxon>Eukaryota</taxon>
        <taxon>Metazoa</taxon>
        <taxon>Chordata</taxon>
        <taxon>Craniata</taxon>
        <taxon>Vertebrata</taxon>
        <taxon>Euteleostomi</taxon>
        <taxon>Actinopterygii</taxon>
        <taxon>Neopterygii</taxon>
        <taxon>Teleostei</taxon>
        <taxon>Neoteleostei</taxon>
        <taxon>Acanthomorphata</taxon>
        <taxon>Gobiaria</taxon>
        <taxon>Gobiiformes</taxon>
        <taxon>Gobioidei</taxon>
        <taxon>Gobiidae</taxon>
        <taxon>Gobiinae</taxon>
        <taxon>Knipowitschia</taxon>
    </lineage>
</organism>
<reference evidence="2 3" key="1">
    <citation type="submission" date="2024-04" db="EMBL/GenBank/DDBJ databases">
        <authorList>
            <person name="Waldvogel A.-M."/>
            <person name="Schoenle A."/>
        </authorList>
    </citation>
    <scope>NUCLEOTIDE SEQUENCE [LARGE SCALE GENOMIC DNA]</scope>
</reference>
<evidence type="ECO:0000313" key="3">
    <source>
        <dbReference type="Proteomes" id="UP001497482"/>
    </source>
</evidence>